<proteinExistence type="predicted"/>
<reference evidence="1 2" key="1">
    <citation type="submission" date="2024-09" db="EMBL/GenBank/DDBJ databases">
        <authorList>
            <person name="Sun Q."/>
            <person name="Mori K."/>
        </authorList>
    </citation>
    <scope>NUCLEOTIDE SEQUENCE [LARGE SCALE GENOMIC DNA]</scope>
    <source>
        <strain evidence="1 2">JCM 11683</strain>
    </source>
</reference>
<evidence type="ECO:0000313" key="2">
    <source>
        <dbReference type="Proteomes" id="UP001589707"/>
    </source>
</evidence>
<name>A0ABV5X4S5_9MICO</name>
<evidence type="ECO:0000313" key="1">
    <source>
        <dbReference type="EMBL" id="MFB9777432.1"/>
    </source>
</evidence>
<gene>
    <name evidence="1" type="ORF">ACFFN1_13665</name>
</gene>
<comment type="caution">
    <text evidence="1">The sequence shown here is derived from an EMBL/GenBank/DDBJ whole genome shotgun (WGS) entry which is preliminary data.</text>
</comment>
<dbReference type="Proteomes" id="UP001589707">
    <property type="component" value="Unassembled WGS sequence"/>
</dbReference>
<organism evidence="1 2">
    <name type="scientific">Brevibacterium otitidis</name>
    <dbReference type="NCBI Taxonomy" id="53364"/>
    <lineage>
        <taxon>Bacteria</taxon>
        <taxon>Bacillati</taxon>
        <taxon>Actinomycetota</taxon>
        <taxon>Actinomycetes</taxon>
        <taxon>Micrococcales</taxon>
        <taxon>Brevibacteriaceae</taxon>
        <taxon>Brevibacterium</taxon>
    </lineage>
</organism>
<accession>A0ABV5X4S5</accession>
<dbReference type="EMBL" id="JBHMAU010000100">
    <property type="protein sequence ID" value="MFB9777432.1"/>
    <property type="molecule type" value="Genomic_DNA"/>
</dbReference>
<keyword evidence="2" id="KW-1185">Reference proteome</keyword>
<protein>
    <submittedName>
        <fullName evidence="1">Uncharacterized protein</fullName>
    </submittedName>
</protein>
<sequence>MAFLLTEGFALITCVIVTLAMSAKYIHFNCRGIRVRLNGSTVVVSKHRAPDQTHVLGSREILMALPPRWPEYWVGTELPEFTQIYIIARQSDGRKSIVHLGQVVLYGSLYRRWLSRNSQVIEALDLSISNYGFNEFPNWRPVYDYGNPKPKAWKAVSRFVYDEFID</sequence>
<dbReference type="RefSeq" id="WP_376841384.1">
    <property type="nucleotide sequence ID" value="NZ_JBHMAU010000100.1"/>
</dbReference>